<protein>
    <recommendedName>
        <fullName evidence="4">Large ribosomal subunit protein uL15</fullName>
    </recommendedName>
</protein>
<evidence type="ECO:0000256" key="2">
    <source>
        <dbReference type="ARBA" id="ARBA00022980"/>
    </source>
</evidence>
<evidence type="ECO:0000313" key="7">
    <source>
        <dbReference type="EMBL" id="PIP23536.1"/>
    </source>
</evidence>
<comment type="similarity">
    <text evidence="1 4">Belongs to the universal ribosomal protein uL15 family.</text>
</comment>
<feature type="region of interest" description="Disordered" evidence="5">
    <location>
        <begin position="1"/>
        <end position="39"/>
    </location>
</feature>
<dbReference type="GO" id="GO:0006412">
    <property type="term" value="P:translation"/>
    <property type="evidence" value="ECO:0007669"/>
    <property type="project" value="UniProtKB-UniRule"/>
</dbReference>
<dbReference type="GO" id="GO:0022625">
    <property type="term" value="C:cytosolic large ribosomal subunit"/>
    <property type="evidence" value="ECO:0007669"/>
    <property type="project" value="TreeGrafter"/>
</dbReference>
<dbReference type="Gene3D" id="3.100.10.10">
    <property type="match status" value="1"/>
</dbReference>
<dbReference type="HAMAP" id="MF_01341">
    <property type="entry name" value="Ribosomal_uL15"/>
    <property type="match status" value="1"/>
</dbReference>
<organism evidence="7 8">
    <name type="scientific">Candidatus Nealsonbacteria bacterium CG23_combo_of_CG06-09_8_20_14_all_38_19</name>
    <dbReference type="NCBI Taxonomy" id="1974721"/>
    <lineage>
        <taxon>Bacteria</taxon>
        <taxon>Candidatus Nealsoniibacteriota</taxon>
    </lineage>
</organism>
<comment type="caution">
    <text evidence="7">The sequence shown here is derived from an EMBL/GenBank/DDBJ whole genome shotgun (WGS) entry which is preliminary data.</text>
</comment>
<dbReference type="InterPro" id="IPR005749">
    <property type="entry name" value="Ribosomal_uL15_bac-type"/>
</dbReference>
<reference evidence="7 8" key="1">
    <citation type="submission" date="2017-09" db="EMBL/GenBank/DDBJ databases">
        <title>Depth-based differentiation of microbial function through sediment-hosted aquifers and enrichment of novel symbionts in the deep terrestrial subsurface.</title>
        <authorList>
            <person name="Probst A.J."/>
            <person name="Ladd B."/>
            <person name="Jarett J.K."/>
            <person name="Geller-Mcgrath D.E."/>
            <person name="Sieber C.M."/>
            <person name="Emerson J.B."/>
            <person name="Anantharaman K."/>
            <person name="Thomas B.C."/>
            <person name="Malmstrom R."/>
            <person name="Stieglmeier M."/>
            <person name="Klingl A."/>
            <person name="Woyke T."/>
            <person name="Ryan C.M."/>
            <person name="Banfield J.F."/>
        </authorList>
    </citation>
    <scope>NUCLEOTIDE SEQUENCE [LARGE SCALE GENOMIC DNA]</scope>
    <source>
        <strain evidence="7">CG23_combo_of_CG06-09_8_20_14_all_38_19</strain>
    </source>
</reference>
<evidence type="ECO:0000259" key="6">
    <source>
        <dbReference type="Pfam" id="PF00828"/>
    </source>
</evidence>
<evidence type="ECO:0000313" key="8">
    <source>
        <dbReference type="Proteomes" id="UP000230273"/>
    </source>
</evidence>
<keyword evidence="3 4" id="KW-0687">Ribonucleoprotein</keyword>
<feature type="compositionally biased region" description="Basic residues" evidence="5">
    <location>
        <begin position="9"/>
        <end position="23"/>
    </location>
</feature>
<evidence type="ECO:0000256" key="5">
    <source>
        <dbReference type="SAM" id="MobiDB-lite"/>
    </source>
</evidence>
<dbReference type="Proteomes" id="UP000230273">
    <property type="component" value="Unassembled WGS sequence"/>
</dbReference>
<proteinExistence type="inferred from homology"/>
<dbReference type="EMBL" id="PCRP01000044">
    <property type="protein sequence ID" value="PIP23536.1"/>
    <property type="molecule type" value="Genomic_DNA"/>
</dbReference>
<dbReference type="PANTHER" id="PTHR12934:SF11">
    <property type="entry name" value="LARGE RIBOSOMAL SUBUNIT PROTEIN UL15M"/>
    <property type="match status" value="1"/>
</dbReference>
<sequence>MQLHELKPTHKNKKPKRVGRGGKRGTYSGKGIKGQKARAGRRFKPMIRELIKRYPKLKGYKFKKLMLKPSIVNLEVLEKNFEDSDTITPEALLQKNLVRRIKGRAPQVKILGNKDIKKLLIVEGCLVSKSAKEKIEKAGGKII</sequence>
<feature type="domain" description="Large ribosomal subunit protein uL15/eL18" evidence="6">
    <location>
        <begin position="71"/>
        <end position="142"/>
    </location>
</feature>
<dbReference type="Pfam" id="PF00828">
    <property type="entry name" value="Ribosomal_L27A"/>
    <property type="match status" value="1"/>
</dbReference>
<name>A0A2G9YWA0_9BACT</name>
<dbReference type="SUPFAM" id="SSF52080">
    <property type="entry name" value="Ribosomal proteins L15p and L18e"/>
    <property type="match status" value="1"/>
</dbReference>
<dbReference type="PANTHER" id="PTHR12934">
    <property type="entry name" value="50S RIBOSOMAL PROTEIN L15"/>
    <property type="match status" value="1"/>
</dbReference>
<evidence type="ECO:0000256" key="3">
    <source>
        <dbReference type="ARBA" id="ARBA00023274"/>
    </source>
</evidence>
<keyword evidence="4" id="KW-0694">RNA-binding</keyword>
<dbReference type="GO" id="GO:0003735">
    <property type="term" value="F:structural constituent of ribosome"/>
    <property type="evidence" value="ECO:0007669"/>
    <property type="project" value="InterPro"/>
</dbReference>
<keyword evidence="2 4" id="KW-0689">Ribosomal protein</keyword>
<dbReference type="GO" id="GO:0019843">
    <property type="term" value="F:rRNA binding"/>
    <property type="evidence" value="ECO:0007669"/>
    <property type="project" value="UniProtKB-UniRule"/>
</dbReference>
<dbReference type="InterPro" id="IPR021131">
    <property type="entry name" value="Ribosomal_uL15/eL18"/>
</dbReference>
<dbReference type="AlphaFoldDB" id="A0A2G9YWA0"/>
<evidence type="ECO:0000256" key="1">
    <source>
        <dbReference type="ARBA" id="ARBA00007320"/>
    </source>
</evidence>
<keyword evidence="4" id="KW-0699">rRNA-binding</keyword>
<accession>A0A2G9YWA0</accession>
<evidence type="ECO:0000256" key="4">
    <source>
        <dbReference type="HAMAP-Rule" id="MF_01341"/>
    </source>
</evidence>
<comment type="subunit">
    <text evidence="4">Part of the 50S ribosomal subunit.</text>
</comment>
<comment type="function">
    <text evidence="4">Binds to the 23S rRNA.</text>
</comment>
<dbReference type="InterPro" id="IPR030878">
    <property type="entry name" value="Ribosomal_uL15"/>
</dbReference>
<gene>
    <name evidence="4" type="primary">rplO</name>
    <name evidence="7" type="ORF">COX36_02680</name>
</gene>
<dbReference type="InterPro" id="IPR036227">
    <property type="entry name" value="Ribosomal_uL15/eL18_sf"/>
</dbReference>